<gene>
    <name evidence="2" type="ORF">PIB30_060687</name>
</gene>
<accession>A0ABU6SLN8</accession>
<evidence type="ECO:0000313" key="2">
    <source>
        <dbReference type="EMBL" id="MED6136969.1"/>
    </source>
</evidence>
<protein>
    <submittedName>
        <fullName evidence="2">Uncharacterized protein</fullName>
    </submittedName>
</protein>
<feature type="region of interest" description="Disordered" evidence="1">
    <location>
        <begin position="1"/>
        <end position="21"/>
    </location>
</feature>
<dbReference type="EMBL" id="JASCZI010060955">
    <property type="protein sequence ID" value="MED6136969.1"/>
    <property type="molecule type" value="Genomic_DNA"/>
</dbReference>
<sequence length="201" mass="22645">MSIQRRKPQKNEVKKGKQKIKEVEDSIEDPVYFTSSEEEFSNLEVETVKTWTLGDRLGLATKKEIERRNTPEVREVSKPYDAAPLYRSKISSLKKIFVDSIVSTGVPGVLSDLEKGVIECNRKVSSNKLGSFSVGVENRVLCVSMITTNPNLDGLPREELTTLSNGRVVRLTPIRMSYIPFANIERPRYSVNLNNPSSSRP</sequence>
<dbReference type="Proteomes" id="UP001341840">
    <property type="component" value="Unassembled WGS sequence"/>
</dbReference>
<organism evidence="2 3">
    <name type="scientific">Stylosanthes scabra</name>
    <dbReference type="NCBI Taxonomy" id="79078"/>
    <lineage>
        <taxon>Eukaryota</taxon>
        <taxon>Viridiplantae</taxon>
        <taxon>Streptophyta</taxon>
        <taxon>Embryophyta</taxon>
        <taxon>Tracheophyta</taxon>
        <taxon>Spermatophyta</taxon>
        <taxon>Magnoliopsida</taxon>
        <taxon>eudicotyledons</taxon>
        <taxon>Gunneridae</taxon>
        <taxon>Pentapetalae</taxon>
        <taxon>rosids</taxon>
        <taxon>fabids</taxon>
        <taxon>Fabales</taxon>
        <taxon>Fabaceae</taxon>
        <taxon>Papilionoideae</taxon>
        <taxon>50 kb inversion clade</taxon>
        <taxon>dalbergioids sensu lato</taxon>
        <taxon>Dalbergieae</taxon>
        <taxon>Pterocarpus clade</taxon>
        <taxon>Stylosanthes</taxon>
    </lineage>
</organism>
<evidence type="ECO:0000256" key="1">
    <source>
        <dbReference type="SAM" id="MobiDB-lite"/>
    </source>
</evidence>
<keyword evidence="3" id="KW-1185">Reference proteome</keyword>
<feature type="compositionally biased region" description="Basic and acidic residues" evidence="1">
    <location>
        <begin position="9"/>
        <end position="21"/>
    </location>
</feature>
<evidence type="ECO:0000313" key="3">
    <source>
        <dbReference type="Proteomes" id="UP001341840"/>
    </source>
</evidence>
<reference evidence="2 3" key="1">
    <citation type="journal article" date="2023" name="Plants (Basel)">
        <title>Bridging the Gap: Combining Genomics and Transcriptomics Approaches to Understand Stylosanthes scabra, an Orphan Legume from the Brazilian Caatinga.</title>
        <authorList>
            <person name="Ferreira-Neto J.R.C."/>
            <person name="da Silva M.D."/>
            <person name="Binneck E."/>
            <person name="de Melo N.F."/>
            <person name="da Silva R.H."/>
            <person name="de Melo A.L.T.M."/>
            <person name="Pandolfi V."/>
            <person name="Bustamante F.O."/>
            <person name="Brasileiro-Vidal A.C."/>
            <person name="Benko-Iseppon A.M."/>
        </authorList>
    </citation>
    <scope>NUCLEOTIDE SEQUENCE [LARGE SCALE GENOMIC DNA]</scope>
    <source>
        <tissue evidence="2">Leaves</tissue>
    </source>
</reference>
<comment type="caution">
    <text evidence="2">The sequence shown here is derived from an EMBL/GenBank/DDBJ whole genome shotgun (WGS) entry which is preliminary data.</text>
</comment>
<name>A0ABU6SLN8_9FABA</name>
<proteinExistence type="predicted"/>